<feature type="region of interest" description="Disordered" evidence="9">
    <location>
        <begin position="425"/>
        <end position="485"/>
    </location>
</feature>
<dbReference type="EMBL" id="CAXITT010000022">
    <property type="protein sequence ID" value="CAL1527806.1"/>
    <property type="molecule type" value="Genomic_DNA"/>
</dbReference>
<keyword evidence="5 8" id="KW-0339">Growth factor</keyword>
<feature type="compositionally biased region" description="Basic residues" evidence="9">
    <location>
        <begin position="467"/>
        <end position="485"/>
    </location>
</feature>
<comment type="similarity">
    <text evidence="2 8">Belongs to the TGF-beta family.</text>
</comment>
<evidence type="ECO:0000256" key="9">
    <source>
        <dbReference type="SAM" id="MobiDB-lite"/>
    </source>
</evidence>
<keyword evidence="3" id="KW-0964">Secreted</keyword>
<keyword evidence="4" id="KW-0732">Signal</keyword>
<gene>
    <name evidence="11" type="ORF">GSLYS_00001976001</name>
</gene>
<evidence type="ECO:0000259" key="10">
    <source>
        <dbReference type="PROSITE" id="PS51362"/>
    </source>
</evidence>
<dbReference type="FunFam" id="2.10.90.10:FF:000001">
    <property type="entry name" value="Bone morphogenetic protein 4"/>
    <property type="match status" value="1"/>
</dbReference>
<dbReference type="PANTHER" id="PTHR11848:SF263">
    <property type="entry name" value="PROTEIN DECAPENTAPLEGIC"/>
    <property type="match status" value="1"/>
</dbReference>
<organism evidence="11 12">
    <name type="scientific">Lymnaea stagnalis</name>
    <name type="common">Great pond snail</name>
    <name type="synonym">Helix stagnalis</name>
    <dbReference type="NCBI Taxonomy" id="6523"/>
    <lineage>
        <taxon>Eukaryota</taxon>
        <taxon>Metazoa</taxon>
        <taxon>Spiralia</taxon>
        <taxon>Lophotrochozoa</taxon>
        <taxon>Mollusca</taxon>
        <taxon>Gastropoda</taxon>
        <taxon>Heterobranchia</taxon>
        <taxon>Euthyneura</taxon>
        <taxon>Panpulmonata</taxon>
        <taxon>Hygrophila</taxon>
        <taxon>Lymnaeoidea</taxon>
        <taxon>Lymnaeidae</taxon>
        <taxon>Lymnaea</taxon>
    </lineage>
</organism>
<evidence type="ECO:0000313" key="11">
    <source>
        <dbReference type="EMBL" id="CAL1527806.1"/>
    </source>
</evidence>
<keyword evidence="6" id="KW-1015">Disulfide bond</keyword>
<dbReference type="SUPFAM" id="SSF57501">
    <property type="entry name" value="Cystine-knot cytokines"/>
    <property type="match status" value="1"/>
</dbReference>
<evidence type="ECO:0000256" key="1">
    <source>
        <dbReference type="ARBA" id="ARBA00004613"/>
    </source>
</evidence>
<reference evidence="11 12" key="1">
    <citation type="submission" date="2024-04" db="EMBL/GenBank/DDBJ databases">
        <authorList>
            <consortium name="Genoscope - CEA"/>
            <person name="William W."/>
        </authorList>
    </citation>
    <scope>NUCLEOTIDE SEQUENCE [LARGE SCALE GENOMIC DNA]</scope>
</reference>
<sequence length="589" mass="65527">MVVIHPLSVFLGTFQRSARVSMTRASYCYPVSLLIVLMVMKLALASLNTLDISAPSSFLSKSTASLVSSAISPSQLTGDPLTPPTFHTSPSNHAHPSSHSEPGEDTLQRKRTDTPIIQPQTNAMTTTTVGGRVRTTPTSPAFAEQDTPQLSDHRGRIALTSSDHGGQSTSSKDITSKAKLKTFSEKDKQTLNAMEQNFLKNMGLQRRPAISPEFTVPEYMLDLYQRHSTNHLRVKGNGPLAANTVRSFVHTDGEHTRCRPPLCALLHFDISSISEHETITGAELRIFADTQGLILGEGDHPRTPHVDSSVGAVEQPKGKWSLSNTTTSAHRIEVYEVIRPESAECEAITRLLDTRMVNLANATWESFNIQPAVLKWKRGANHGLQIRIASKAPVLSTDNNIRVLRAVDLADHEWALQRPILVTYTDDKQSPSSSSSAKSQPPKKPTTRLRRLRTRRNADVRMESRSQPRKRKKKKNGKRTRKGKKNVCKRHPLYVNFAEVGWNDWIVAPVGYNAFFCQGECMLPLPDFLRPSNHAMLQARVYKVHPGSVPMVCCVPTKMTPISMLYRDEKGRTVLKNYQDMAVEECGCI</sequence>
<evidence type="ECO:0000256" key="3">
    <source>
        <dbReference type="ARBA" id="ARBA00022525"/>
    </source>
</evidence>
<dbReference type="AlphaFoldDB" id="A0AAV2H2E3"/>
<dbReference type="PROSITE" id="PS00250">
    <property type="entry name" value="TGF_BETA_1"/>
    <property type="match status" value="1"/>
</dbReference>
<dbReference type="Pfam" id="PF00019">
    <property type="entry name" value="TGF_beta"/>
    <property type="match status" value="1"/>
</dbReference>
<feature type="compositionally biased region" description="Low complexity" evidence="9">
    <location>
        <begin position="89"/>
        <end position="100"/>
    </location>
</feature>
<dbReference type="Gene3D" id="2.60.120.970">
    <property type="match status" value="1"/>
</dbReference>
<dbReference type="Proteomes" id="UP001497497">
    <property type="component" value="Unassembled WGS sequence"/>
</dbReference>
<dbReference type="InterPro" id="IPR001111">
    <property type="entry name" value="TGF-b_propeptide"/>
</dbReference>
<name>A0AAV2H2E3_LYMST</name>
<dbReference type="Gene3D" id="2.10.90.10">
    <property type="entry name" value="Cystine-knot cytokines"/>
    <property type="match status" value="1"/>
</dbReference>
<evidence type="ECO:0000256" key="7">
    <source>
        <dbReference type="ARBA" id="ARBA00023180"/>
    </source>
</evidence>
<feature type="region of interest" description="Disordered" evidence="9">
    <location>
        <begin position="72"/>
        <end position="117"/>
    </location>
</feature>
<comment type="caution">
    <text evidence="11">The sequence shown here is derived from an EMBL/GenBank/DDBJ whole genome shotgun (WGS) entry which is preliminary data.</text>
</comment>
<evidence type="ECO:0000256" key="5">
    <source>
        <dbReference type="ARBA" id="ARBA00023030"/>
    </source>
</evidence>
<evidence type="ECO:0000256" key="4">
    <source>
        <dbReference type="ARBA" id="ARBA00022729"/>
    </source>
</evidence>
<protein>
    <recommendedName>
        <fullName evidence="10">TGF-beta family profile domain-containing protein</fullName>
    </recommendedName>
</protein>
<keyword evidence="7" id="KW-0325">Glycoprotein</keyword>
<comment type="subcellular location">
    <subcellularLocation>
        <location evidence="1">Secreted</location>
    </subcellularLocation>
</comment>
<feature type="compositionally biased region" description="Basic residues" evidence="9">
    <location>
        <begin position="445"/>
        <end position="455"/>
    </location>
</feature>
<dbReference type="InterPro" id="IPR029034">
    <property type="entry name" value="Cystine-knot_cytokine"/>
</dbReference>
<dbReference type="GO" id="GO:0005125">
    <property type="term" value="F:cytokine activity"/>
    <property type="evidence" value="ECO:0007669"/>
    <property type="project" value="TreeGrafter"/>
</dbReference>
<feature type="compositionally biased region" description="Basic and acidic residues" evidence="9">
    <location>
        <begin position="456"/>
        <end position="466"/>
    </location>
</feature>
<proteinExistence type="inferred from homology"/>
<keyword evidence="12" id="KW-1185">Reference proteome</keyword>
<feature type="domain" description="TGF-beta family profile" evidence="10">
    <location>
        <begin position="469"/>
        <end position="589"/>
    </location>
</feature>
<dbReference type="SMART" id="SM00204">
    <property type="entry name" value="TGFB"/>
    <property type="match status" value="1"/>
</dbReference>
<evidence type="ECO:0000256" key="8">
    <source>
        <dbReference type="RuleBase" id="RU000354"/>
    </source>
</evidence>
<evidence type="ECO:0000256" key="2">
    <source>
        <dbReference type="ARBA" id="ARBA00006656"/>
    </source>
</evidence>
<dbReference type="InterPro" id="IPR017948">
    <property type="entry name" value="TGFb_CS"/>
</dbReference>
<dbReference type="GO" id="GO:0008083">
    <property type="term" value="F:growth factor activity"/>
    <property type="evidence" value="ECO:0007669"/>
    <property type="project" value="UniProtKB-KW"/>
</dbReference>
<dbReference type="PROSITE" id="PS51362">
    <property type="entry name" value="TGF_BETA_2"/>
    <property type="match status" value="1"/>
</dbReference>
<accession>A0AAV2H2E3</accession>
<dbReference type="PANTHER" id="PTHR11848">
    <property type="entry name" value="TGF-BETA FAMILY"/>
    <property type="match status" value="1"/>
</dbReference>
<feature type="compositionally biased region" description="Low complexity" evidence="9">
    <location>
        <begin position="430"/>
        <end position="440"/>
    </location>
</feature>
<dbReference type="InterPro" id="IPR015615">
    <property type="entry name" value="TGF-beta-rel"/>
</dbReference>
<evidence type="ECO:0000256" key="6">
    <source>
        <dbReference type="ARBA" id="ARBA00023157"/>
    </source>
</evidence>
<dbReference type="GO" id="GO:0005615">
    <property type="term" value="C:extracellular space"/>
    <property type="evidence" value="ECO:0007669"/>
    <property type="project" value="TreeGrafter"/>
</dbReference>
<dbReference type="Pfam" id="PF00688">
    <property type="entry name" value="TGFb_propeptide"/>
    <property type="match status" value="1"/>
</dbReference>
<evidence type="ECO:0000313" key="12">
    <source>
        <dbReference type="Proteomes" id="UP001497497"/>
    </source>
</evidence>
<feature type="region of interest" description="Disordered" evidence="9">
    <location>
        <begin position="130"/>
        <end position="150"/>
    </location>
</feature>
<dbReference type="InterPro" id="IPR001839">
    <property type="entry name" value="TGF-b_C"/>
</dbReference>